<dbReference type="PANTHER" id="PTHR32060">
    <property type="entry name" value="TAIL-SPECIFIC PROTEASE"/>
    <property type="match status" value="1"/>
</dbReference>
<dbReference type="Gene3D" id="3.30.750.170">
    <property type="match status" value="1"/>
</dbReference>
<dbReference type="SUPFAM" id="SSF52096">
    <property type="entry name" value="ClpP/crotonase"/>
    <property type="match status" value="1"/>
</dbReference>
<accession>A0A7X2ITL4</accession>
<protein>
    <submittedName>
        <fullName evidence="3">Peptidase S41</fullName>
    </submittedName>
</protein>
<dbReference type="GO" id="GO:0007165">
    <property type="term" value="P:signal transduction"/>
    <property type="evidence" value="ECO:0007669"/>
    <property type="project" value="TreeGrafter"/>
</dbReference>
<dbReference type="Gene3D" id="3.90.226.10">
    <property type="entry name" value="2-enoyl-CoA Hydratase, Chain A, domain 1"/>
    <property type="match status" value="1"/>
</dbReference>
<dbReference type="Pfam" id="PF17820">
    <property type="entry name" value="PDZ_6"/>
    <property type="match status" value="1"/>
</dbReference>
<dbReference type="InterPro" id="IPR041489">
    <property type="entry name" value="PDZ_6"/>
</dbReference>
<keyword evidence="4" id="KW-1185">Reference proteome</keyword>
<dbReference type="InterPro" id="IPR036034">
    <property type="entry name" value="PDZ_sf"/>
</dbReference>
<dbReference type="InterPro" id="IPR029045">
    <property type="entry name" value="ClpP/crotonase-like_dom_sf"/>
</dbReference>
<proteinExistence type="predicted"/>
<dbReference type="RefSeq" id="WP_154380636.1">
    <property type="nucleotide sequence ID" value="NZ_WKJJ01000023.1"/>
</dbReference>
<dbReference type="InterPro" id="IPR001478">
    <property type="entry name" value="PDZ"/>
</dbReference>
<comment type="caution">
    <text evidence="3">The sequence shown here is derived from an EMBL/GenBank/DDBJ whole genome shotgun (WGS) entry which is preliminary data.</text>
</comment>
<dbReference type="EMBL" id="WKJJ01000023">
    <property type="protein sequence ID" value="MRV75778.1"/>
    <property type="molecule type" value="Genomic_DNA"/>
</dbReference>
<dbReference type="SUPFAM" id="SSF50156">
    <property type="entry name" value="PDZ domain-like"/>
    <property type="match status" value="1"/>
</dbReference>
<dbReference type="PROSITE" id="PS50106">
    <property type="entry name" value="PDZ"/>
    <property type="match status" value="1"/>
</dbReference>
<evidence type="ECO:0000313" key="3">
    <source>
        <dbReference type="EMBL" id="MRV75778.1"/>
    </source>
</evidence>
<organism evidence="3 4">
    <name type="scientific">Pseudoduganella rivuli</name>
    <dbReference type="NCBI Taxonomy" id="2666085"/>
    <lineage>
        <taxon>Bacteria</taxon>
        <taxon>Pseudomonadati</taxon>
        <taxon>Pseudomonadota</taxon>
        <taxon>Betaproteobacteria</taxon>
        <taxon>Burkholderiales</taxon>
        <taxon>Oxalobacteraceae</taxon>
        <taxon>Telluria group</taxon>
        <taxon>Pseudoduganella</taxon>
    </lineage>
</organism>
<reference evidence="3 4" key="1">
    <citation type="submission" date="2019-11" db="EMBL/GenBank/DDBJ databases">
        <title>Novel species isolated from a subtropical stream in China.</title>
        <authorList>
            <person name="Lu H."/>
        </authorList>
    </citation>
    <scope>NUCLEOTIDE SEQUENCE [LARGE SCALE GENOMIC DNA]</scope>
    <source>
        <strain evidence="3 4">FT92W</strain>
    </source>
</reference>
<dbReference type="Pfam" id="PF03572">
    <property type="entry name" value="Peptidase_S41"/>
    <property type="match status" value="1"/>
</dbReference>
<dbReference type="GO" id="GO:0006508">
    <property type="term" value="P:proteolysis"/>
    <property type="evidence" value="ECO:0007669"/>
    <property type="project" value="InterPro"/>
</dbReference>
<keyword evidence="1" id="KW-0732">Signal</keyword>
<dbReference type="AlphaFoldDB" id="A0A7X2ITL4"/>
<evidence type="ECO:0000259" key="2">
    <source>
        <dbReference type="PROSITE" id="PS50106"/>
    </source>
</evidence>
<feature type="chain" id="PRO_5031573622" evidence="1">
    <location>
        <begin position="24"/>
        <end position="518"/>
    </location>
</feature>
<dbReference type="PROSITE" id="PS51257">
    <property type="entry name" value="PROKAR_LIPOPROTEIN"/>
    <property type="match status" value="1"/>
</dbReference>
<dbReference type="GO" id="GO:0004175">
    <property type="term" value="F:endopeptidase activity"/>
    <property type="evidence" value="ECO:0007669"/>
    <property type="project" value="TreeGrafter"/>
</dbReference>
<dbReference type="Gene3D" id="2.30.42.10">
    <property type="match status" value="1"/>
</dbReference>
<dbReference type="GO" id="GO:0008236">
    <property type="term" value="F:serine-type peptidase activity"/>
    <property type="evidence" value="ECO:0007669"/>
    <property type="project" value="InterPro"/>
</dbReference>
<dbReference type="PANTHER" id="PTHR32060:SF30">
    <property type="entry name" value="CARBOXY-TERMINAL PROCESSING PROTEASE CTPA"/>
    <property type="match status" value="1"/>
</dbReference>
<sequence length="518" mass="55213">MKIAYFSALALAAAALLSACGGADQSGRVNAQRQGGAVPAESQATSEQVAAVQRVMAGAEASLPASAAYQHLCAAPRVADATHYYPDRQGTMGDEKTFLRLWSDETYLWYNEIPGADPAGYATAADYFAVLKTPALTASGKPKDRYHFTYDSAKYDELSRGVELGYGLSFMRNAAPNIPREWRIASVAPGSPAEKAGLKRGDRLDQVDYQDFVWAGDSATVDLLNAGLFPSKAGDTHEMIFSRGLQKLMVFMQAAKVDVAPVQNTRVLETSTGKVGYMTFNSHNVVSELQLIEGFKALAQAGVDDLVLDLRYNGGGLLAVASEVAYMIAGSAQTTGKTFELTLNNGKGKPETPLIFLPLSMGLNAPKPAPYLKPLPSLNLKRVTILTGPGTCSASESIINSLRGIDVEVNLIGGQTCGKPYAFYPTPNCGTTYFTIQLQGVNHKGFGDYGDGFAPTCQVADDFTRAQGDPEEALLAEALHYRRTGKCSAASVRARAGGMAPQPVPVRHPVSEIAIRGF</sequence>
<dbReference type="InterPro" id="IPR005151">
    <property type="entry name" value="Tail-specific_protease"/>
</dbReference>
<evidence type="ECO:0000256" key="1">
    <source>
        <dbReference type="SAM" id="SignalP"/>
    </source>
</evidence>
<dbReference type="GO" id="GO:0030288">
    <property type="term" value="C:outer membrane-bounded periplasmic space"/>
    <property type="evidence" value="ECO:0007669"/>
    <property type="project" value="TreeGrafter"/>
</dbReference>
<gene>
    <name evidence="3" type="ORF">GJ700_29085</name>
</gene>
<name>A0A7X2ITL4_9BURK</name>
<feature type="domain" description="PDZ" evidence="2">
    <location>
        <begin position="152"/>
        <end position="208"/>
    </location>
</feature>
<dbReference type="Proteomes" id="UP000446768">
    <property type="component" value="Unassembled WGS sequence"/>
</dbReference>
<feature type="signal peptide" evidence="1">
    <location>
        <begin position="1"/>
        <end position="23"/>
    </location>
</feature>
<evidence type="ECO:0000313" key="4">
    <source>
        <dbReference type="Proteomes" id="UP000446768"/>
    </source>
</evidence>